<protein>
    <submittedName>
        <fullName evidence="1">Toxin higB-2</fullName>
    </submittedName>
</protein>
<organism evidence="1 2">
    <name type="scientific">Legionella donaldsonii</name>
    <dbReference type="NCBI Taxonomy" id="45060"/>
    <lineage>
        <taxon>Bacteria</taxon>
        <taxon>Pseudomonadati</taxon>
        <taxon>Pseudomonadota</taxon>
        <taxon>Gammaproteobacteria</taxon>
        <taxon>Legionellales</taxon>
        <taxon>Legionellaceae</taxon>
        <taxon>Legionella</taxon>
    </lineage>
</organism>
<sequence>MKTTNTLQVVVETPEFLKQAMTCMDEASRKSFIDFIAANPLKGDLIVGTGGARKVRWASDAHTGKSGGVRIIYYYHNQQMPIFLFTVYGKNQKANLSQQERNLVKTIISHIVDTYGGTSHE</sequence>
<proteinExistence type="predicted"/>
<dbReference type="InterPro" id="IPR009387">
    <property type="entry name" value="HigB-2"/>
</dbReference>
<evidence type="ECO:0000313" key="1">
    <source>
        <dbReference type="EMBL" id="STX43936.1"/>
    </source>
</evidence>
<dbReference type="Pfam" id="PF06296">
    <property type="entry name" value="RelE"/>
    <property type="match status" value="1"/>
</dbReference>
<reference evidence="1 2" key="1">
    <citation type="submission" date="2018-06" db="EMBL/GenBank/DDBJ databases">
        <authorList>
            <consortium name="Pathogen Informatics"/>
            <person name="Doyle S."/>
        </authorList>
    </citation>
    <scope>NUCLEOTIDE SEQUENCE [LARGE SCALE GENOMIC DNA]</scope>
    <source>
        <strain evidence="1 2">NCTC13292</strain>
    </source>
</reference>
<accession>A0A378J9B3</accession>
<dbReference type="RefSeq" id="WP_115222048.1">
    <property type="nucleotide sequence ID" value="NZ_CAXYJE010000002.1"/>
</dbReference>
<dbReference type="Proteomes" id="UP000254677">
    <property type="component" value="Unassembled WGS sequence"/>
</dbReference>
<evidence type="ECO:0000313" key="2">
    <source>
        <dbReference type="Proteomes" id="UP000254677"/>
    </source>
</evidence>
<dbReference type="EMBL" id="UGOA01000001">
    <property type="protein sequence ID" value="STX43936.1"/>
    <property type="molecule type" value="Genomic_DNA"/>
</dbReference>
<dbReference type="AlphaFoldDB" id="A0A378J9B3"/>
<name>A0A378J9B3_9GAMM</name>
<dbReference type="OrthoDB" id="197283at2"/>
<gene>
    <name evidence="1" type="primary">higB_1</name>
    <name evidence="1" type="ORF">NCTC13292_02473</name>
</gene>
<keyword evidence="2" id="KW-1185">Reference proteome</keyword>
<dbReference type="PIRSF" id="PIRSF039032">
    <property type="entry name" value="HigB-2"/>
    <property type="match status" value="1"/>
</dbReference>